<dbReference type="PANTHER" id="PTHR15503:SF45">
    <property type="entry name" value="RNA-DIRECTED DNA POLYMERASE HOMOLOG"/>
    <property type="match status" value="1"/>
</dbReference>
<dbReference type="SMART" id="SM00513">
    <property type="entry name" value="SAP"/>
    <property type="match status" value="1"/>
</dbReference>
<dbReference type="InterPro" id="IPR003034">
    <property type="entry name" value="SAP_dom"/>
</dbReference>
<protein>
    <recommendedName>
        <fullName evidence="3">SAP domain-containing protein</fullName>
    </recommendedName>
</protein>
<dbReference type="InterPro" id="IPR043502">
    <property type="entry name" value="DNA/RNA_pol_sf"/>
</dbReference>
<evidence type="ECO:0000313" key="4">
    <source>
        <dbReference type="EMBL" id="GFS48016.1"/>
    </source>
</evidence>
<evidence type="ECO:0000313" key="5">
    <source>
        <dbReference type="Proteomes" id="UP000887013"/>
    </source>
</evidence>
<dbReference type="EMBL" id="BMAW01045088">
    <property type="protein sequence ID" value="GFS48016.1"/>
    <property type="molecule type" value="Genomic_DNA"/>
</dbReference>
<proteinExistence type="predicted"/>
<evidence type="ECO:0000259" key="3">
    <source>
        <dbReference type="PROSITE" id="PS50800"/>
    </source>
</evidence>
<dbReference type="Gene3D" id="3.10.10.10">
    <property type="entry name" value="HIV Type 1 Reverse Transcriptase, subunit A, domain 1"/>
    <property type="match status" value="1"/>
</dbReference>
<dbReference type="Gene3D" id="1.10.720.30">
    <property type="entry name" value="SAP domain"/>
    <property type="match status" value="1"/>
</dbReference>
<dbReference type="InterPro" id="IPR018061">
    <property type="entry name" value="Retropepsins"/>
</dbReference>
<feature type="domain" description="SAP" evidence="3">
    <location>
        <begin position="17"/>
        <end position="51"/>
    </location>
</feature>
<accession>A0A8X6MF96</accession>
<evidence type="ECO:0000256" key="1">
    <source>
        <dbReference type="ARBA" id="ARBA00022801"/>
    </source>
</evidence>
<gene>
    <name evidence="4" type="ORF">NPIL_243751</name>
</gene>
<dbReference type="SUPFAM" id="SSF68906">
    <property type="entry name" value="SAP domain"/>
    <property type="match status" value="1"/>
</dbReference>
<dbReference type="OrthoDB" id="7288680at2759"/>
<dbReference type="SUPFAM" id="SSF56672">
    <property type="entry name" value="DNA/RNA polymerases"/>
    <property type="match status" value="1"/>
</dbReference>
<keyword evidence="1" id="KW-0378">Hydrolase</keyword>
<organism evidence="4 5">
    <name type="scientific">Nephila pilipes</name>
    <name type="common">Giant wood spider</name>
    <name type="synonym">Nephila maculata</name>
    <dbReference type="NCBI Taxonomy" id="299642"/>
    <lineage>
        <taxon>Eukaryota</taxon>
        <taxon>Metazoa</taxon>
        <taxon>Ecdysozoa</taxon>
        <taxon>Arthropoda</taxon>
        <taxon>Chelicerata</taxon>
        <taxon>Arachnida</taxon>
        <taxon>Araneae</taxon>
        <taxon>Araneomorphae</taxon>
        <taxon>Entelegynae</taxon>
        <taxon>Araneoidea</taxon>
        <taxon>Nephilidae</taxon>
        <taxon>Nephila</taxon>
    </lineage>
</organism>
<reference evidence="4" key="1">
    <citation type="submission" date="2020-08" db="EMBL/GenBank/DDBJ databases">
        <title>Multicomponent nature underlies the extraordinary mechanical properties of spider dragline silk.</title>
        <authorList>
            <person name="Kono N."/>
            <person name="Nakamura H."/>
            <person name="Mori M."/>
            <person name="Yoshida Y."/>
            <person name="Ohtoshi R."/>
            <person name="Malay A.D."/>
            <person name="Moran D.A.P."/>
            <person name="Tomita M."/>
            <person name="Numata K."/>
            <person name="Arakawa K."/>
        </authorList>
    </citation>
    <scope>NUCLEOTIDE SEQUENCE</scope>
</reference>
<dbReference type="GO" id="GO:0016787">
    <property type="term" value="F:hydrolase activity"/>
    <property type="evidence" value="ECO:0007669"/>
    <property type="project" value="UniProtKB-KW"/>
</dbReference>
<comment type="caution">
    <text evidence="4">The sequence shown here is derived from an EMBL/GenBank/DDBJ whole genome shotgun (WGS) entry which is preliminary data.</text>
</comment>
<name>A0A8X6MF96_NEPPI</name>
<keyword evidence="5" id="KW-1185">Reference proteome</keyword>
<dbReference type="AlphaFoldDB" id="A0A8X6MF96"/>
<evidence type="ECO:0000256" key="2">
    <source>
        <dbReference type="SAM" id="MobiDB-lite"/>
    </source>
</evidence>
<dbReference type="Pfam" id="PF02037">
    <property type="entry name" value="SAP"/>
    <property type="match status" value="1"/>
</dbReference>
<dbReference type="PROSITE" id="PS50800">
    <property type="entry name" value="SAP"/>
    <property type="match status" value="1"/>
</dbReference>
<feature type="region of interest" description="Disordered" evidence="2">
    <location>
        <begin position="364"/>
        <end position="393"/>
    </location>
</feature>
<dbReference type="InterPro" id="IPR021109">
    <property type="entry name" value="Peptidase_aspartic_dom_sf"/>
</dbReference>
<dbReference type="PANTHER" id="PTHR15503">
    <property type="entry name" value="LDOC1 RELATED"/>
    <property type="match status" value="1"/>
</dbReference>
<dbReference type="GO" id="GO:0071897">
    <property type="term" value="P:DNA biosynthetic process"/>
    <property type="evidence" value="ECO:0007669"/>
    <property type="project" value="UniProtKB-ARBA"/>
</dbReference>
<dbReference type="Gene3D" id="2.40.70.10">
    <property type="entry name" value="Acid Proteases"/>
    <property type="match status" value="1"/>
</dbReference>
<feature type="compositionally biased region" description="Polar residues" evidence="2">
    <location>
        <begin position="371"/>
        <end position="393"/>
    </location>
</feature>
<dbReference type="Proteomes" id="UP000887013">
    <property type="component" value="Unassembled WGS sequence"/>
</dbReference>
<dbReference type="Pfam" id="PF00077">
    <property type="entry name" value="RVP"/>
    <property type="match status" value="1"/>
</dbReference>
<dbReference type="InterPro" id="IPR032567">
    <property type="entry name" value="RTL1-rel"/>
</dbReference>
<sequence length="670" mass="76202">MSTNADIIFDSLESHPLQNLTIVQLKKELRFRNLSLTGNKHDLMLRIVEDNIKRKNEGTLDELNTLLMQYFNDEETPSDRNLLMEIESLRKQVELLSNSATQSPLPMPPPSQIDPNIAAILSTLMETQKQFLERQANSNVIQITSTNDTANSIQIFKGEIIENALEWLKEVERISTLANWSDELKLTNAISRLSGSAKNWQLTTGKKFNDWITWKTALASRFKRRITMQEFLAHQSERKLKHNESLVDYIYSKDALLEKAPFTIPQPDRISMIIGDITDEKWQIALATQNSNTVEELIDRATALDAIRSAKQEHKKHSTKSQIRSSYTYDEQRRKYNPITDDVRDITCWRCGIKGHASFMCSLPPPPRGSTIAQPRNTSRQNQYSNSQTSAQFPTQTNRRALIPVIINNDTEIQALCDPCADITVIQESCVPSDIVIHQWNDGQFQVVDHEIKPIGWISLNIIVGNVEHMMPKIGICTQLPFKLILGFDWQQQVQARCTYDPNGSLCISTPTSFHLYECIHASKPSINCVALNQPLLDDVTLPEATSNIVSSETNLIPKSAGLSTTQQAQLDAVIGKFTDVFYANDNIGLCPYVEFKIELHHEKPIRCRPYRLSEPDRKFLKTQIQKCLKQGICRHSNSPYAAPTFIVDQPFHESTPKRVVVDFSRTINL</sequence>
<dbReference type="InterPro" id="IPR036361">
    <property type="entry name" value="SAP_dom_sf"/>
</dbReference>